<name>A0A6B9CAD1_9DIPT</name>
<dbReference type="PANTHER" id="PTHR21137">
    <property type="entry name" value="ODORANT RECEPTOR"/>
    <property type="match status" value="1"/>
</dbReference>
<dbReference type="InterPro" id="IPR004117">
    <property type="entry name" value="7tm6_olfct_rcpt"/>
</dbReference>
<evidence type="ECO:0000256" key="4">
    <source>
        <dbReference type="ARBA" id="ARBA00022692"/>
    </source>
</evidence>
<reference evidence="11" key="1">
    <citation type="submission" date="2018-11" db="EMBL/GenBank/DDBJ databases">
        <authorList>
            <person name="Zhao Y."/>
            <person name="Mu W."/>
            <person name="Zhou C."/>
        </authorList>
    </citation>
    <scope>NUCLEOTIDE SEQUENCE</scope>
</reference>
<keyword evidence="7 10" id="KW-0472">Membrane</keyword>
<dbReference type="AlphaFoldDB" id="A0A6B9CAD1"/>
<dbReference type="PANTHER" id="PTHR21137:SF35">
    <property type="entry name" value="ODORANT RECEPTOR 19A-RELATED"/>
    <property type="match status" value="1"/>
</dbReference>
<comment type="caution">
    <text evidence="10">Lacks conserved residue(s) required for the propagation of feature annotation.</text>
</comment>
<keyword evidence="4 10" id="KW-0812">Transmembrane</keyword>
<evidence type="ECO:0000256" key="2">
    <source>
        <dbReference type="ARBA" id="ARBA00022475"/>
    </source>
</evidence>
<evidence type="ECO:0000256" key="8">
    <source>
        <dbReference type="ARBA" id="ARBA00023170"/>
    </source>
</evidence>
<keyword evidence="8 10" id="KW-0675">Receptor</keyword>
<evidence type="ECO:0000256" key="6">
    <source>
        <dbReference type="ARBA" id="ARBA00022989"/>
    </source>
</evidence>
<keyword evidence="9 10" id="KW-0807">Transducer</keyword>
<feature type="transmembrane region" description="Helical" evidence="10">
    <location>
        <begin position="84"/>
        <end position="104"/>
    </location>
</feature>
<proteinExistence type="evidence at transcript level"/>
<keyword evidence="6 10" id="KW-1133">Transmembrane helix</keyword>
<feature type="transmembrane region" description="Helical" evidence="10">
    <location>
        <begin position="199"/>
        <end position="222"/>
    </location>
</feature>
<keyword evidence="2" id="KW-1003">Cell membrane</keyword>
<organism evidence="11">
    <name type="scientific">Bradysia odoriphaga</name>
    <dbReference type="NCBI Taxonomy" id="1564500"/>
    <lineage>
        <taxon>Eukaryota</taxon>
        <taxon>Metazoa</taxon>
        <taxon>Ecdysozoa</taxon>
        <taxon>Arthropoda</taxon>
        <taxon>Hexapoda</taxon>
        <taxon>Insecta</taxon>
        <taxon>Pterygota</taxon>
        <taxon>Neoptera</taxon>
        <taxon>Endopterygota</taxon>
        <taxon>Diptera</taxon>
        <taxon>Nematocera</taxon>
        <taxon>Sciaroidea</taxon>
        <taxon>Sciaridae</taxon>
        <taxon>Bradysia</taxon>
    </lineage>
</organism>
<accession>A0A6B9CAD1</accession>
<evidence type="ECO:0000256" key="3">
    <source>
        <dbReference type="ARBA" id="ARBA00022606"/>
    </source>
</evidence>
<evidence type="ECO:0000256" key="1">
    <source>
        <dbReference type="ARBA" id="ARBA00004651"/>
    </source>
</evidence>
<dbReference type="Pfam" id="PF02949">
    <property type="entry name" value="7tm_6"/>
    <property type="match status" value="1"/>
</dbReference>
<dbReference type="GO" id="GO:0007165">
    <property type="term" value="P:signal transduction"/>
    <property type="evidence" value="ECO:0007669"/>
    <property type="project" value="UniProtKB-KW"/>
</dbReference>
<sequence>MENLKSIFRKLKEKIFKKKDEKHRTALDGMNGVMRFINSFAYIPGIQFTDDWKKNGRIGFACFVNLIVLLCTVYSVWYHYPAEFSVLVIGMFGFNAVVWVKLLVVVRNHDGFMSVVRFIYKMFKCNTSGRRERILSGVTKKMNYHLAINFFSFLAGYAFYSAFPLYDYIFNGKLTLVSPLVVPLIDWTNLRGYIITTDFNVFIVSYCLTVCIAVSSLFLAFVDAYDGMVSLIDEDFGAFSDMCNQNQCSKANDAVFRNLLVQLMDLARFSQYMNDLYSPISTAQVTMSFLVVVLSLAAYLAFDFISCIGGALVFFTEMLMYCFIGQLLDNTNERVVGVICNAKWYTYKVKYQKDMLVALYIAQNMHPISVANVSPLNFETGLNITSNIYTLTMFMIEIFD</sequence>
<keyword evidence="3 10" id="KW-0716">Sensory transduction</keyword>
<dbReference type="EMBL" id="MK249017">
    <property type="protein sequence ID" value="QGW45431.1"/>
    <property type="molecule type" value="mRNA"/>
</dbReference>
<feature type="transmembrane region" description="Helical" evidence="10">
    <location>
        <begin position="143"/>
        <end position="162"/>
    </location>
</feature>
<evidence type="ECO:0000256" key="5">
    <source>
        <dbReference type="ARBA" id="ARBA00022725"/>
    </source>
</evidence>
<keyword evidence="5 10" id="KW-0552">Olfaction</keyword>
<dbReference type="GO" id="GO:0005549">
    <property type="term" value="F:odorant binding"/>
    <property type="evidence" value="ECO:0007669"/>
    <property type="project" value="InterPro"/>
</dbReference>
<feature type="transmembrane region" description="Helical" evidence="10">
    <location>
        <begin position="58"/>
        <end position="78"/>
    </location>
</feature>
<dbReference type="GO" id="GO:0005886">
    <property type="term" value="C:plasma membrane"/>
    <property type="evidence" value="ECO:0007669"/>
    <property type="project" value="UniProtKB-SubCell"/>
</dbReference>
<evidence type="ECO:0000256" key="10">
    <source>
        <dbReference type="RuleBase" id="RU351113"/>
    </source>
</evidence>
<dbReference type="GO" id="GO:0004984">
    <property type="term" value="F:olfactory receptor activity"/>
    <property type="evidence" value="ECO:0007669"/>
    <property type="project" value="InterPro"/>
</dbReference>
<evidence type="ECO:0000256" key="9">
    <source>
        <dbReference type="ARBA" id="ARBA00023224"/>
    </source>
</evidence>
<evidence type="ECO:0000313" key="11">
    <source>
        <dbReference type="EMBL" id="QGW45431.1"/>
    </source>
</evidence>
<comment type="similarity">
    <text evidence="10">Belongs to the insect chemoreceptor superfamily. Heteromeric odorant receptor channel (TC 1.A.69) family.</text>
</comment>
<evidence type="ECO:0000256" key="7">
    <source>
        <dbReference type="ARBA" id="ARBA00023136"/>
    </source>
</evidence>
<feature type="transmembrane region" description="Helical" evidence="10">
    <location>
        <begin position="289"/>
        <end position="315"/>
    </location>
</feature>
<comment type="subcellular location">
    <subcellularLocation>
        <location evidence="1 10">Cell membrane</location>
        <topology evidence="1 10">Multi-pass membrane protein</topology>
    </subcellularLocation>
</comment>
<protein>
    <recommendedName>
        <fullName evidence="10">Odorant receptor</fullName>
    </recommendedName>
</protein>